<sequence>MKYIELQTAFELEIDQLDNNLTKPTTSDIEYWLMAGLDKFIKTRYSGINFKQTGFEQDQKRIDDLRTLVTRKSYQFTTYPEEYSVTLPDDYMFTVGETAVIFSYDHCWPVGPSGQPRTKNTDVLEATVENIDRQRQNTLSEYRLHGRSARPLRLYEGNEIHLYTDGNYHLRNYILTYLRTPKKISLTDAPFEEYTDMPVSTHLEIVKLAAELYLENEANPRYQSYMNEVSTME</sequence>
<organism evidence="1 2">
    <name type="scientific">uncultured phage cr50_1</name>
    <dbReference type="NCBI Taxonomy" id="2772059"/>
    <lineage>
        <taxon>Viruses</taxon>
        <taxon>Duplodnaviria</taxon>
        <taxon>Heunggongvirae</taxon>
        <taxon>Uroviricota</taxon>
        <taxon>Caudoviricetes</taxon>
        <taxon>Crassvirales</taxon>
        <taxon>Suoliviridae</taxon>
        <taxon>Boorivirinae</taxon>
        <taxon>Cohcovirus</taxon>
        <taxon>Cohcovirus hiberniae</taxon>
    </lineage>
</organism>
<name>A0A7M1RV36_9CAUD</name>
<dbReference type="KEGG" id="vg:65128436"/>
<dbReference type="EMBL" id="MT774375">
    <property type="protein sequence ID" value="QOR57984.1"/>
    <property type="molecule type" value="Genomic_DNA"/>
</dbReference>
<proteinExistence type="predicted"/>
<dbReference type="GeneID" id="65128436"/>
<keyword evidence="2" id="KW-1185">Reference proteome</keyword>
<reference evidence="1 2" key="1">
    <citation type="submission" date="2020-07" db="EMBL/GenBank/DDBJ databases">
        <title>Taxonomic proposal: Crassvirales, a new order of highly abundant and diverse bacterial viruses.</title>
        <authorList>
            <person name="Shkoporov A.N."/>
            <person name="Stockdale S.R."/>
            <person name="Guerin E."/>
            <person name="Ross R.P."/>
            <person name="Hill C."/>
        </authorList>
    </citation>
    <scope>NUCLEOTIDE SEQUENCE [LARGE SCALE GENOMIC DNA]</scope>
</reference>
<dbReference type="RefSeq" id="YP_010110142.1">
    <property type="nucleotide sequence ID" value="NC_055868.1"/>
</dbReference>
<dbReference type="Proteomes" id="UP000593838">
    <property type="component" value="Segment"/>
</dbReference>
<evidence type="ECO:0000313" key="2">
    <source>
        <dbReference type="Proteomes" id="UP000593838"/>
    </source>
</evidence>
<evidence type="ECO:0000313" key="1">
    <source>
        <dbReference type="EMBL" id="QOR57984.1"/>
    </source>
</evidence>
<protein>
    <submittedName>
        <fullName evidence="1">Uncharacterized protein</fullName>
    </submittedName>
</protein>
<accession>A0A7M1RV36</accession>